<evidence type="ECO:0000313" key="1">
    <source>
        <dbReference type="EMBL" id="AIZ45118.1"/>
    </source>
</evidence>
<dbReference type="InterPro" id="IPR015943">
    <property type="entry name" value="WD40/YVTN_repeat-like_dom_sf"/>
</dbReference>
<proteinExistence type="predicted"/>
<reference evidence="2" key="1">
    <citation type="submission" date="2014-11" db="EMBL/GenBank/DDBJ databases">
        <title>Hymenobacter sp. DG25B genome submission.</title>
        <authorList>
            <person name="Jung H.-Y."/>
            <person name="Kim M.K."/>
            <person name="Srinivasan S."/>
            <person name="Lim S."/>
        </authorList>
    </citation>
    <scope>NUCLEOTIDE SEQUENCE [LARGE SCALE GENOMIC DNA]</scope>
    <source>
        <strain evidence="2">DY59</strain>
    </source>
</reference>
<dbReference type="EMBL" id="CP010028">
    <property type="protein sequence ID" value="AIZ45118.1"/>
    <property type="molecule type" value="Genomic_DNA"/>
</dbReference>
<dbReference type="HOGENOM" id="CLU_337936_0_0_0"/>
<dbReference type="KEGG" id="dsw:QR90_08385"/>
<gene>
    <name evidence="1" type="ORF">QR90_08385</name>
</gene>
<dbReference type="RefSeq" id="WP_039683794.1">
    <property type="nucleotide sequence ID" value="NZ_CP010028.1"/>
</dbReference>
<accession>A0A0A7KKN1</accession>
<dbReference type="Gene3D" id="2.130.10.10">
    <property type="entry name" value="YVTN repeat-like/Quinoprotein amine dehydrogenase"/>
    <property type="match status" value="1"/>
</dbReference>
<dbReference type="AlphaFoldDB" id="A0A0A7KKN1"/>
<organism evidence="1 2">
    <name type="scientific">Deinococcus radiopugnans</name>
    <dbReference type="NCBI Taxonomy" id="57497"/>
    <lineage>
        <taxon>Bacteria</taxon>
        <taxon>Thermotogati</taxon>
        <taxon>Deinococcota</taxon>
        <taxon>Deinococci</taxon>
        <taxon>Deinococcales</taxon>
        <taxon>Deinococcaceae</taxon>
        <taxon>Deinococcus</taxon>
    </lineage>
</organism>
<evidence type="ECO:0000313" key="2">
    <source>
        <dbReference type="Proteomes" id="UP000030634"/>
    </source>
</evidence>
<protein>
    <submittedName>
        <fullName evidence="1">Uncharacterized protein</fullName>
    </submittedName>
</protein>
<name>A0A0A7KKN1_9DEIO</name>
<dbReference type="Proteomes" id="UP000030634">
    <property type="component" value="Chromosome"/>
</dbReference>
<sequence length="842" mass="89925">MPLPTPNLDDRTYEQLRAAAIDRARKSCAEWTDFSAGDPGTVLLELFAFLTDTMIYRLNRLPDKAFVEFLRLLGVVLLPPSAARVTLRFSRTDGAGGPLHLPAGTQVGVGRADQGAAVFSTMRDAELPPGTAPVDVPALHAEFVQAEGLGRTGANAGLTLQLARPPLIAPVPEADGADLIVAVETRLDEVDPNTPIMTWLDKTYRICREVPFFSSGPQSEQTYLADRLAGTVTFAPAVRGEAVPEPGREIRAWYWRGGGEAGNVAAGALTTLKAALPGVGVTNPAPASGGQAAESLERALARGPMHVRHQYRAVTASDYEFIALAHARSVARARAFTQSALWAHGTPGTVGLVLVPEVAPDSRAQLTAARLLDAQQPAVLGDIARAVDARRILGTACDVQWARVKTVRVRARVVARRYQNLEQIRANVVRRLRLGINPLPTEFSEEGWRFGQTLRSSHVFAVALSEPGVAWADQVGLLVDEQPRGTVRALATDAFQPQTWYAACDDRLFRSLNDGEGWEAVLTVPGEHLRLVRAHAAQAGALAVLTEAGDRGARLLVSFDCGESWQPPLTLDVAVRDADWIRRGDQSGLLLATDTGLLEVRVTPGQATVTPLAVTPGQPNLPLYAVRVHHAPQGDPVVAVAAQSRGGVLLSSGGAGKSFRAVGLEQQDVRVLAVQHDGARSFLWAGLAAEGDEDGPGCRRWELRGAEDPPEGWITFRAGWTGGSCLDLAFTAETAYAASHHMGVAALPLGPAEPSWLNPSVDSGLPLNEVRRFEPVRAVAAARTLTLAGGPWGLRLSRTSGRSYQSVVQEDGADAVTLPPTWLFCSGAHDIEVVGEDEARRT</sequence>
<dbReference type="STRING" id="1182571.QR90_08385"/>
<dbReference type="SUPFAM" id="SSF110296">
    <property type="entry name" value="Oligoxyloglucan reducing end-specific cellobiohydrolase"/>
    <property type="match status" value="1"/>
</dbReference>